<feature type="compositionally biased region" description="Polar residues" evidence="3">
    <location>
        <begin position="616"/>
        <end position="654"/>
    </location>
</feature>
<evidence type="ECO:0000313" key="5">
    <source>
        <dbReference type="Proteomes" id="UP000051952"/>
    </source>
</evidence>
<sequence>MAIVFGSPLENDADAFGPGANYEGDGVDNNFSGLAASASSAAPLVTTAFPFLTNNGASGSVGGGDVASMSSARRRNNTSSSTGTGRHTSSGRAGGASGRTDHHRRRRHHHGSSSGLLADVHDDEESTGSSSNSSSSSDTHEFGDSRSSSTGPDEYGEHGVEHQTTISGSSYYNPAAVAAASLRSGPQHHHSSSAATGTTVAHVHHVGSMEDQQQRTTTLGLLQPTLSVVADDFDDGQLATTSSFASRASQMQQAGGGPLPPAGLQPQRTTSSQGLLGVVGITGSPHAYHQGGGGSGESGAGMSHIRRTSSNSSMLHSPPPSLQALAASPSGALQPARSHRSSLLMSRSDDFAVRSPPVAPIGASAHNNVAGAAAAATGSGVFHNGPLVSVEDYTTTTTDSSTRASVRLTAAGAASTWEEELQLTRNQPQQHSVDELIARTLREEAVMDEDDDMTTGGRGQVPNSSGGNGQLHRSPSGRRQQQQQQYHHGGAGLTLHASSGSFGASAPASNTSVQLAPPTRIPSAHSNTGGWGLMGSSATSGGGSFLESNPAGHSTLITEDHAIQPLTNSAHSAHHHHHQQQQQPLANSTLVSSLASESAPSPALLHLPQMQHHQNHSTTSGNDAASSSMLPSSGQMVGTFHASTTTSLASPSHDSSPRMFLQGSSMPPSHGGTSLQTQRGRGLLDDPEVHMGGSSAMTPSSFGGGGPYGGEWGSTQTNPRSPTPTSNSQSSSPRLRHEQEHHRNSSALIDTSRPLPITTRKDENHPLSEGSTTDEEMRGAPQQQQHIAPRPPLLCLPQESILVIFSYLGTSSLLLRGTCAYLNEYFLHVALDRLKSVLQPSPFSWAMLRSTNEVQRTDRIRRVQRTLSHHRKLARTMKERIFGRKHHTQLPQPQLAASGSRMGLPSAVFDPWQLQQTAGGTTHLNAPHIHRSGISDISSTALLSSAMQPLPGGGGVHPSPFATLMNAGVGGHHQQRSASPPSMTMLPPNDEHQQHQHQHHHPVSRNPLMLPIHHHHSNNNSGGHSSDSAISVGPFVSGPSPTTTVRRDSSAMMMVPADSSAAQQLHAVPLMIPPLTVVVGGSAPSSASAALGGSGVQQPPQMQQPPFSSLIMTEAKHFLDVPAATSRFMRPRSGSDVENIMTAQQQQQRQLQQKAAVAAALEAERQRREREEKKIRHKLKRQLATRQWLQELVIARRVKANVSRALFDSVTIEKQSHAPPIILPNGTICFSRWHLVAVFVRTTEADPKSDGLPAPNSSRWIKTGYLGSHTDTVTGMRFEPRLQCLFTSSFDGSIKRWNLRGAGSDGRATACRSDPTTEKKKHHQQRSASPPSMTML</sequence>
<feature type="region of interest" description="Disordered" evidence="3">
    <location>
        <begin position="1084"/>
        <end position="1103"/>
    </location>
</feature>
<feature type="compositionally biased region" description="Low complexity" evidence="3">
    <location>
        <begin position="590"/>
        <end position="608"/>
    </location>
</feature>
<evidence type="ECO:0000256" key="2">
    <source>
        <dbReference type="SAM" id="Coils"/>
    </source>
</evidence>
<dbReference type="InterPro" id="IPR036322">
    <property type="entry name" value="WD40_repeat_dom_sf"/>
</dbReference>
<feature type="compositionally biased region" description="Low complexity" evidence="3">
    <location>
        <begin position="1018"/>
        <end position="1028"/>
    </location>
</feature>
<dbReference type="SMART" id="SM00320">
    <property type="entry name" value="WD40"/>
    <property type="match status" value="1"/>
</dbReference>
<feature type="compositionally biased region" description="Basic residues" evidence="3">
    <location>
        <begin position="101"/>
        <end position="111"/>
    </location>
</feature>
<keyword evidence="5" id="KW-1185">Reference proteome</keyword>
<protein>
    <submittedName>
        <fullName evidence="4">Uncharacterized protein</fullName>
    </submittedName>
</protein>
<dbReference type="PROSITE" id="PS50082">
    <property type="entry name" value="WD_REPEATS_2"/>
    <property type="match status" value="1"/>
</dbReference>
<dbReference type="SUPFAM" id="SSF50978">
    <property type="entry name" value="WD40 repeat-like"/>
    <property type="match status" value="1"/>
</dbReference>
<feature type="coiled-coil region" evidence="2">
    <location>
        <begin position="1144"/>
        <end position="1181"/>
    </location>
</feature>
<feature type="compositionally biased region" description="Low complexity" evidence="3">
    <location>
        <begin position="497"/>
        <end position="509"/>
    </location>
</feature>
<organism evidence="4 5">
    <name type="scientific">Bodo saltans</name>
    <name type="common">Flagellated protozoan</name>
    <dbReference type="NCBI Taxonomy" id="75058"/>
    <lineage>
        <taxon>Eukaryota</taxon>
        <taxon>Discoba</taxon>
        <taxon>Euglenozoa</taxon>
        <taxon>Kinetoplastea</taxon>
        <taxon>Metakinetoplastina</taxon>
        <taxon>Eubodonida</taxon>
        <taxon>Bodonidae</taxon>
        <taxon>Bodo</taxon>
    </lineage>
</organism>
<feature type="compositionally biased region" description="Low complexity" evidence="3">
    <location>
        <begin position="713"/>
        <end position="733"/>
    </location>
</feature>
<evidence type="ECO:0000313" key="4">
    <source>
        <dbReference type="EMBL" id="CUF81791.1"/>
    </source>
</evidence>
<keyword evidence="2" id="KW-0175">Coiled coil</keyword>
<feature type="compositionally biased region" description="Polar residues" evidence="3">
    <location>
        <begin position="461"/>
        <end position="479"/>
    </location>
</feature>
<feature type="non-terminal residue" evidence="4">
    <location>
        <position position="1336"/>
    </location>
</feature>
<feature type="compositionally biased region" description="Gly residues" evidence="3">
    <location>
        <begin position="290"/>
        <end position="299"/>
    </location>
</feature>
<feature type="compositionally biased region" description="Low complexity" evidence="3">
    <location>
        <begin position="127"/>
        <end position="137"/>
    </location>
</feature>
<feature type="compositionally biased region" description="Polar residues" evidence="3">
    <location>
        <begin position="662"/>
        <end position="679"/>
    </location>
</feature>
<dbReference type="InterPro" id="IPR001680">
    <property type="entry name" value="WD40_rpt"/>
</dbReference>
<accession>A0A0S4IP81</accession>
<dbReference type="PROSITE" id="PS50294">
    <property type="entry name" value="WD_REPEATS_REGION"/>
    <property type="match status" value="1"/>
</dbReference>
<dbReference type="Gene3D" id="2.130.10.10">
    <property type="entry name" value="YVTN repeat-like/Quinoprotein amine dehydrogenase"/>
    <property type="match status" value="1"/>
</dbReference>
<reference evidence="5" key="1">
    <citation type="submission" date="2015-09" db="EMBL/GenBank/DDBJ databases">
        <authorList>
            <consortium name="Pathogen Informatics"/>
        </authorList>
    </citation>
    <scope>NUCLEOTIDE SEQUENCE [LARGE SCALE GENOMIC DNA]</scope>
    <source>
        <strain evidence="5">Lake Konstanz</strain>
    </source>
</reference>
<feature type="region of interest" description="Disordered" evidence="3">
    <location>
        <begin position="245"/>
        <end position="342"/>
    </location>
</feature>
<feature type="compositionally biased region" description="Low complexity" evidence="3">
    <location>
        <begin position="66"/>
        <end position="91"/>
    </location>
</feature>
<feature type="region of interest" description="Disordered" evidence="3">
    <location>
        <begin position="969"/>
        <end position="1046"/>
    </location>
</feature>
<feature type="region of interest" description="Disordered" evidence="3">
    <location>
        <begin position="569"/>
        <end position="791"/>
    </location>
</feature>
<name>A0A0S4IP81_BODSA</name>
<feature type="compositionally biased region" description="Gly residues" evidence="3">
    <location>
        <begin position="702"/>
        <end position="712"/>
    </location>
</feature>
<keyword evidence="1" id="KW-0853">WD repeat</keyword>
<gene>
    <name evidence="4" type="ORF">BSAL_65975</name>
</gene>
<feature type="compositionally biased region" description="Low complexity" evidence="3">
    <location>
        <begin position="322"/>
        <end position="342"/>
    </location>
</feature>
<feature type="region of interest" description="Disordered" evidence="3">
    <location>
        <begin position="55"/>
        <end position="165"/>
    </location>
</feature>
<dbReference type="InterPro" id="IPR015943">
    <property type="entry name" value="WD40/YVTN_repeat-like_dom_sf"/>
</dbReference>
<dbReference type="VEuPathDB" id="TriTrypDB:BSAL_65975"/>
<feature type="repeat" description="WD" evidence="1">
    <location>
        <begin position="1266"/>
        <end position="1300"/>
    </location>
</feature>
<feature type="region of interest" description="Disordered" evidence="3">
    <location>
        <begin position="1301"/>
        <end position="1336"/>
    </location>
</feature>
<evidence type="ECO:0000256" key="1">
    <source>
        <dbReference type="PROSITE-ProRule" id="PRU00221"/>
    </source>
</evidence>
<dbReference type="EMBL" id="CYKH01000416">
    <property type="protein sequence ID" value="CUF81791.1"/>
    <property type="molecule type" value="Genomic_DNA"/>
</dbReference>
<proteinExistence type="predicted"/>
<evidence type="ECO:0000256" key="3">
    <source>
        <dbReference type="SAM" id="MobiDB-lite"/>
    </source>
</evidence>
<feature type="region of interest" description="Disordered" evidence="3">
    <location>
        <begin position="446"/>
        <end position="536"/>
    </location>
</feature>
<dbReference type="Proteomes" id="UP000051952">
    <property type="component" value="Unassembled WGS sequence"/>
</dbReference>
<feature type="compositionally biased region" description="Polar residues" evidence="3">
    <location>
        <begin position="1326"/>
        <end position="1336"/>
    </location>
</feature>